<dbReference type="InterPro" id="IPR046780">
    <property type="entry name" value="aBig_2"/>
</dbReference>
<dbReference type="EMBL" id="BNJR01000008">
    <property type="protein sequence ID" value="GHP13457.1"/>
    <property type="molecule type" value="Genomic_DNA"/>
</dbReference>
<dbReference type="Proteomes" id="UP000604765">
    <property type="component" value="Unassembled WGS sequence"/>
</dbReference>
<dbReference type="InterPro" id="IPR008928">
    <property type="entry name" value="6-hairpin_glycosidase_sf"/>
</dbReference>
<dbReference type="InterPro" id="IPR012878">
    <property type="entry name" value="Beta-AFase-like_GH127_cat"/>
</dbReference>
<name>A0ABQ3VZ10_9LACO</name>
<evidence type="ECO:0000259" key="2">
    <source>
        <dbReference type="Pfam" id="PF20578"/>
    </source>
</evidence>
<protein>
    <recommendedName>
        <fullName evidence="6">Glycosyl hydrolase</fullName>
    </recommendedName>
</protein>
<dbReference type="SUPFAM" id="SSF48208">
    <property type="entry name" value="Six-hairpin glycosidases"/>
    <property type="match status" value="1"/>
</dbReference>
<feature type="domain" description="Non-reducing end beta-L-arabinofuranosidase-like GH127 middle" evidence="3">
    <location>
        <begin position="577"/>
        <end position="650"/>
    </location>
</feature>
<reference evidence="4 5" key="1">
    <citation type="journal article" date="2021" name="Int. J. Syst. Evol. Microbiol.">
        <title>Lentilactobacillus fungorum sp. nov., isolated from spent mushroom substrates.</title>
        <authorList>
            <person name="Tohno M."/>
            <person name="Tanizawa Y."/>
            <person name="Kojima Y."/>
            <person name="Sakamoto M."/>
            <person name="Ohkuma M."/>
            <person name="Kobayashi H."/>
        </authorList>
    </citation>
    <scope>NUCLEOTIDE SEQUENCE [LARGE SCALE GENOMIC DNA]</scope>
    <source>
        <strain evidence="4 5">YK48G</strain>
    </source>
</reference>
<dbReference type="Pfam" id="PF20736">
    <property type="entry name" value="Glyco_hydro127M"/>
    <property type="match status" value="1"/>
</dbReference>
<dbReference type="InterPro" id="IPR049046">
    <property type="entry name" value="Beta-AFase-like_GH127_middle"/>
</dbReference>
<dbReference type="PANTHER" id="PTHR31151">
    <property type="entry name" value="PROLINE-TRNA LIGASE (DUF1680)"/>
    <property type="match status" value="1"/>
</dbReference>
<evidence type="ECO:0000259" key="3">
    <source>
        <dbReference type="Pfam" id="PF20736"/>
    </source>
</evidence>
<dbReference type="Pfam" id="PF20578">
    <property type="entry name" value="aBig_2"/>
    <property type="match status" value="1"/>
</dbReference>
<accession>A0ABQ3VZ10</accession>
<dbReference type="RefSeq" id="WP_203629500.1">
    <property type="nucleotide sequence ID" value="NZ_BNJR01000008.1"/>
</dbReference>
<dbReference type="PANTHER" id="PTHR31151:SF0">
    <property type="entry name" value="PROLINE-TRNA LIGASE (DUF1680)"/>
    <property type="match status" value="1"/>
</dbReference>
<keyword evidence="5" id="KW-1185">Reference proteome</keyword>
<evidence type="ECO:0000313" key="5">
    <source>
        <dbReference type="Proteomes" id="UP000604765"/>
    </source>
</evidence>
<comment type="caution">
    <text evidence="4">The sequence shown here is derived from an EMBL/GenBank/DDBJ whole genome shotgun (WGS) entry which is preliminary data.</text>
</comment>
<evidence type="ECO:0000259" key="1">
    <source>
        <dbReference type="Pfam" id="PF07944"/>
    </source>
</evidence>
<organism evidence="4 5">
    <name type="scientific">Lentilactobacillus fungorum</name>
    <dbReference type="NCBI Taxonomy" id="2201250"/>
    <lineage>
        <taxon>Bacteria</taxon>
        <taxon>Bacillati</taxon>
        <taxon>Bacillota</taxon>
        <taxon>Bacilli</taxon>
        <taxon>Lactobacillales</taxon>
        <taxon>Lactobacillaceae</taxon>
        <taxon>Lentilactobacillus</taxon>
    </lineage>
</organism>
<evidence type="ECO:0000313" key="4">
    <source>
        <dbReference type="EMBL" id="GHP13457.1"/>
    </source>
</evidence>
<sequence>MKNMTENKRLLEDIQHIYLGNLGTVDADLDLPTVGHNGSQFQWQSDEHLFMTDDGKVTRPTPGVGNRVVHLNLTASLNEEIVHQQYTVTVVQQVRQVAIDHPIDLKLTVHDAHYQLPQVVVVALRDGSFATAEVAWAHPFEPSDSGRPISGVVKENGDNVSAIIKLIPQADHQQQNSFQELPVSLTGDNPYISGYHAMLAHLKTVDPNRLLYNFRQAAGLPVDDSLRMTGWDAPDCKLRGHTTGHYMSALALAYFDSQKAIYKDKVATVVAGLAEVQAAFTKKGAHPGFLSAYDETQFDQLEHFETYPNIWAPYYTLDKILSGLLDSYHYAQNEQALKVAQQLGDWVSQRLGKLSHDQLTKMWSIYIAGEFGGMISAMVRLYRETGKVKYLTTAKRFTNDKLFIPMLTHYDTLNNLHANQHIPQIIGAVDLYQETGDDNYLKIAQNFWQIVVQHHTFANGGVGENEMFHEADTVAAYLTDHTDETCASYNMFKLSNQLFQITRNKKYMAYAENVLNNHLLVANDHQIDGGSTYFLPLKPGGEKHYDTDADNTCCHGTGLENMVRFQKDLYGFDGANLYVNLFYDSRLKLPKNQGEIFQQVTANQVTLKMHLNRPLTLLIRVPNWMTHLRVKQNGQVITVVPQNGYLRVAKLLGDQAFQLDYETSTHLKAAPDDQSLMAVFRGPDMLVRQLGKAHCIETSSSELKRATQLVPFNTVHDGRYQSYFKVK</sequence>
<feature type="domain" description="Atrophied bacterial Ig" evidence="2">
    <location>
        <begin position="22"/>
        <end position="93"/>
    </location>
</feature>
<proteinExistence type="predicted"/>
<feature type="domain" description="Non-reducing end beta-L-arabinofuranosidase-like GH127 catalytic" evidence="1">
    <location>
        <begin position="188"/>
        <end position="566"/>
    </location>
</feature>
<gene>
    <name evidence="4" type="ORF">YK48G_08820</name>
</gene>
<dbReference type="Gene3D" id="1.50.10.20">
    <property type="match status" value="1"/>
</dbReference>
<dbReference type="Pfam" id="PF07944">
    <property type="entry name" value="Beta-AFase-like_GH127_cat"/>
    <property type="match status" value="1"/>
</dbReference>
<evidence type="ECO:0008006" key="6">
    <source>
        <dbReference type="Google" id="ProtNLM"/>
    </source>
</evidence>